<comment type="caution">
    <text evidence="1">The sequence shown here is derived from an EMBL/GenBank/DDBJ whole genome shotgun (WGS) entry which is preliminary data.</text>
</comment>
<accession>A0AA44MV07</accession>
<evidence type="ECO:0000313" key="2">
    <source>
        <dbReference type="Proteomes" id="UP000214939"/>
    </source>
</evidence>
<reference evidence="1 2" key="1">
    <citation type="submission" date="2017-07" db="EMBL/GenBank/DDBJ databases">
        <title>Invasive disease caused simultaneously by more than one serotype of Streptococcus pneumoniae, South Africa.</title>
        <authorList>
            <person name="Ndlangisa K."/>
            <person name="Du Plessis M."/>
            <person name="Von Gottberg A."/>
        </authorList>
    </citation>
    <scope>NUCLEOTIDE SEQUENCE [LARGE SCALE GENOMIC DNA]</scope>
    <source>
        <strain evidence="1 2">8227-15B</strain>
    </source>
</reference>
<gene>
    <name evidence="1" type="ORF">A5N45_00310</name>
</gene>
<dbReference type="Proteomes" id="UP000214939">
    <property type="component" value="Unassembled WGS sequence"/>
</dbReference>
<organism evidence="1 2">
    <name type="scientific">Streptococcus pneumoniae</name>
    <dbReference type="NCBI Taxonomy" id="1313"/>
    <lineage>
        <taxon>Bacteria</taxon>
        <taxon>Bacillati</taxon>
        <taxon>Bacillota</taxon>
        <taxon>Bacilli</taxon>
        <taxon>Lactobacillales</taxon>
        <taxon>Streptococcaceae</taxon>
        <taxon>Streptococcus</taxon>
    </lineage>
</organism>
<feature type="non-terminal residue" evidence="1">
    <location>
        <position position="22"/>
    </location>
</feature>
<protein>
    <submittedName>
        <fullName evidence="1">PTS lactose/cellobiose transporter subunit IIA</fullName>
    </submittedName>
</protein>
<sequence length="22" mass="2432">MEIIVPDQIIMGLILYAGDAKQ</sequence>
<evidence type="ECO:0000313" key="1">
    <source>
        <dbReference type="EMBL" id="OYL32454.1"/>
    </source>
</evidence>
<dbReference type="AlphaFoldDB" id="A0AA44MV07"/>
<name>A0AA44MV07_STREE</name>
<proteinExistence type="predicted"/>
<dbReference type="EMBL" id="NNBW01000001">
    <property type="protein sequence ID" value="OYL32454.1"/>
    <property type="molecule type" value="Genomic_DNA"/>
</dbReference>